<dbReference type="Pfam" id="PF00046">
    <property type="entry name" value="Homeodomain"/>
    <property type="match status" value="1"/>
</dbReference>
<evidence type="ECO:0000256" key="8">
    <source>
        <dbReference type="SAM" id="MobiDB-lite"/>
    </source>
</evidence>
<dbReference type="PROSITE" id="PS50071">
    <property type="entry name" value="HOMEOBOX_2"/>
    <property type="match status" value="1"/>
</dbReference>
<evidence type="ECO:0000256" key="4">
    <source>
        <dbReference type="ARBA" id="ARBA00023155"/>
    </source>
</evidence>
<feature type="region of interest" description="Disordered" evidence="8">
    <location>
        <begin position="249"/>
        <end position="271"/>
    </location>
</feature>
<accession>A0ABS2YNT9</accession>
<evidence type="ECO:0000259" key="9">
    <source>
        <dbReference type="PROSITE" id="PS50071"/>
    </source>
</evidence>
<keyword evidence="3 6" id="KW-0238">DNA-binding</keyword>
<dbReference type="EMBL" id="JAAWVQ010172695">
    <property type="protein sequence ID" value="MBN3288145.1"/>
    <property type="molecule type" value="Genomic_DNA"/>
</dbReference>
<comment type="similarity">
    <text evidence="2">Belongs to the Abd-B homeobox family.</text>
</comment>
<protein>
    <submittedName>
        <fullName evidence="10">HXBAA protein</fullName>
    </submittedName>
</protein>
<dbReference type="SUPFAM" id="SSF46689">
    <property type="entry name" value="Homeodomain-like"/>
    <property type="match status" value="1"/>
</dbReference>
<name>A0ABS2YNT9_POLSP</name>
<dbReference type="PANTHER" id="PTHR45874">
    <property type="entry name" value="HOMEOBOX PROTEIN ABDOMINAL-B"/>
    <property type="match status" value="1"/>
</dbReference>
<evidence type="ECO:0000256" key="6">
    <source>
        <dbReference type="PROSITE-ProRule" id="PRU00108"/>
    </source>
</evidence>
<proteinExistence type="inferred from homology"/>
<evidence type="ECO:0000256" key="2">
    <source>
        <dbReference type="ARBA" id="ARBA00006317"/>
    </source>
</evidence>
<feature type="non-terminal residue" evidence="10">
    <location>
        <position position="356"/>
    </location>
</feature>
<evidence type="ECO:0000313" key="10">
    <source>
        <dbReference type="EMBL" id="MBN3288145.1"/>
    </source>
</evidence>
<dbReference type="SMART" id="SM00389">
    <property type="entry name" value="HOX"/>
    <property type="match status" value="1"/>
</dbReference>
<sequence length="356" mass="40498">MSCSERSVSGQFPVNYLISGGAKEPHCTPRQPEGFVQDYRVQHNWGSVPSPTRLGEMKELHQYLHQPLLHQQQQQQHHGVCLPAHQFLPGMVNWAEHPQASRGQQLGPFHYTMSNIKDESYFFFDTDKHSKPLPDASAFTRLMSEMGSLSNASGKLQGCFRPDQSYTAFKPVEYTQPHISPAAHSLASDSDSATHLLDLNYPTPQPPCTESDKRDSNDRSVCDSVSLPQKSNNNMKEEGVETLLLQKKPPSEFPADDKTPGQDTQGHGGVENALGSWLTAKAGRKKRSPYSKHQTLELEKEFLFNMYLTRERRLEISRGVDLTDRQVKIWFQNRRMKLKKMSREHRVRDVTAHFSI</sequence>
<feature type="region of interest" description="Disordered" evidence="8">
    <location>
        <begin position="195"/>
        <end position="236"/>
    </location>
</feature>
<evidence type="ECO:0000256" key="3">
    <source>
        <dbReference type="ARBA" id="ARBA00023125"/>
    </source>
</evidence>
<keyword evidence="5 6" id="KW-0539">Nucleus</keyword>
<feature type="compositionally biased region" description="Basic and acidic residues" evidence="8">
    <location>
        <begin position="210"/>
        <end position="221"/>
    </location>
</feature>
<gene>
    <name evidence="10" type="primary">Hoxb10a_1</name>
    <name evidence="10" type="ORF">GTO93_0022118</name>
</gene>
<evidence type="ECO:0000256" key="1">
    <source>
        <dbReference type="ARBA" id="ARBA00004123"/>
    </source>
</evidence>
<dbReference type="InterPro" id="IPR001356">
    <property type="entry name" value="HD"/>
</dbReference>
<dbReference type="Gene3D" id="1.10.10.60">
    <property type="entry name" value="Homeodomain-like"/>
    <property type="match status" value="1"/>
</dbReference>
<organism evidence="10 11">
    <name type="scientific">Polyodon spathula</name>
    <name type="common">North American paddlefish</name>
    <name type="synonym">Squalus spathula</name>
    <dbReference type="NCBI Taxonomy" id="7913"/>
    <lineage>
        <taxon>Eukaryota</taxon>
        <taxon>Metazoa</taxon>
        <taxon>Chordata</taxon>
        <taxon>Craniata</taxon>
        <taxon>Vertebrata</taxon>
        <taxon>Euteleostomi</taxon>
        <taxon>Actinopterygii</taxon>
        <taxon>Chondrostei</taxon>
        <taxon>Acipenseriformes</taxon>
        <taxon>Polyodontidae</taxon>
        <taxon>Polyodon</taxon>
    </lineage>
</organism>
<dbReference type="Proteomes" id="UP001166093">
    <property type="component" value="Unassembled WGS sequence"/>
</dbReference>
<dbReference type="PANTHER" id="PTHR45874:SF6">
    <property type="entry name" value="HOMEOBOX PROTEIN HOX-B10A"/>
    <property type="match status" value="1"/>
</dbReference>
<dbReference type="InterPro" id="IPR046333">
    <property type="entry name" value="HXA10/ABDB-like"/>
</dbReference>
<evidence type="ECO:0000313" key="11">
    <source>
        <dbReference type="Proteomes" id="UP001166093"/>
    </source>
</evidence>
<keyword evidence="11" id="KW-1185">Reference proteome</keyword>
<evidence type="ECO:0000256" key="7">
    <source>
        <dbReference type="RuleBase" id="RU000682"/>
    </source>
</evidence>
<dbReference type="InterPro" id="IPR020479">
    <property type="entry name" value="HD_metazoa"/>
</dbReference>
<dbReference type="PROSITE" id="PS00027">
    <property type="entry name" value="HOMEOBOX_1"/>
    <property type="match status" value="1"/>
</dbReference>
<keyword evidence="4 6" id="KW-0371">Homeobox</keyword>
<dbReference type="CDD" id="cd00086">
    <property type="entry name" value="homeodomain"/>
    <property type="match status" value="1"/>
</dbReference>
<feature type="DNA-binding region" description="Homeobox" evidence="6">
    <location>
        <begin position="283"/>
        <end position="342"/>
    </location>
</feature>
<reference evidence="10" key="1">
    <citation type="journal article" date="2021" name="Cell">
        <title>Tracing the genetic footprints of vertebrate landing in non-teleost ray-finned fishes.</title>
        <authorList>
            <person name="Bi X."/>
            <person name="Wang K."/>
            <person name="Yang L."/>
            <person name="Pan H."/>
            <person name="Jiang H."/>
            <person name="Wei Q."/>
            <person name="Fang M."/>
            <person name="Yu H."/>
            <person name="Zhu C."/>
            <person name="Cai Y."/>
            <person name="He Y."/>
            <person name="Gan X."/>
            <person name="Zeng H."/>
            <person name="Yu D."/>
            <person name="Zhu Y."/>
            <person name="Jiang H."/>
            <person name="Qiu Q."/>
            <person name="Yang H."/>
            <person name="Zhang Y.E."/>
            <person name="Wang W."/>
            <person name="Zhu M."/>
            <person name="He S."/>
            <person name="Zhang G."/>
        </authorList>
    </citation>
    <scope>NUCLEOTIDE SEQUENCE</scope>
    <source>
        <strain evidence="10">Pddl_001</strain>
    </source>
</reference>
<dbReference type="PRINTS" id="PR00024">
    <property type="entry name" value="HOMEOBOX"/>
</dbReference>
<dbReference type="InterPro" id="IPR009057">
    <property type="entry name" value="Homeodomain-like_sf"/>
</dbReference>
<comment type="caution">
    <text evidence="10">The sequence shown here is derived from an EMBL/GenBank/DDBJ whole genome shotgun (WGS) entry which is preliminary data.</text>
</comment>
<evidence type="ECO:0000256" key="5">
    <source>
        <dbReference type="ARBA" id="ARBA00023242"/>
    </source>
</evidence>
<dbReference type="InterPro" id="IPR017970">
    <property type="entry name" value="Homeobox_CS"/>
</dbReference>
<comment type="subcellular location">
    <subcellularLocation>
        <location evidence="1 6 7">Nucleus</location>
    </subcellularLocation>
</comment>
<feature type="non-terminal residue" evidence="10">
    <location>
        <position position="1"/>
    </location>
</feature>
<feature type="domain" description="Homeobox" evidence="9">
    <location>
        <begin position="281"/>
        <end position="341"/>
    </location>
</feature>